<dbReference type="STRING" id="1893.SAMN02787144_1021110"/>
<evidence type="ECO:0000313" key="2">
    <source>
        <dbReference type="EMBL" id="SFY37737.1"/>
    </source>
</evidence>
<dbReference type="RefSeq" id="WP_177328265.1">
    <property type="nucleotide sequence ID" value="NZ_FPJO01000021.1"/>
</dbReference>
<accession>A0A1K2EQ86</accession>
<evidence type="ECO:0000256" key="1">
    <source>
        <dbReference type="SAM" id="MobiDB-lite"/>
    </source>
</evidence>
<sequence>MADKASTQGAGTNAALLIAVEELATAHDRSESERSDVTSSQNSAGDDDPAGLFRAQRG</sequence>
<feature type="region of interest" description="Disordered" evidence="1">
    <location>
        <begin position="25"/>
        <end position="58"/>
    </location>
</feature>
<organism evidence="2 3">
    <name type="scientific">Streptomyces atratus</name>
    <dbReference type="NCBI Taxonomy" id="1893"/>
    <lineage>
        <taxon>Bacteria</taxon>
        <taxon>Bacillati</taxon>
        <taxon>Actinomycetota</taxon>
        <taxon>Actinomycetes</taxon>
        <taxon>Kitasatosporales</taxon>
        <taxon>Streptomycetaceae</taxon>
        <taxon>Streptomyces</taxon>
    </lineage>
</organism>
<feature type="compositionally biased region" description="Basic and acidic residues" evidence="1">
    <location>
        <begin position="25"/>
        <end position="36"/>
    </location>
</feature>
<protein>
    <submittedName>
        <fullName evidence="2">Uncharacterized protein</fullName>
    </submittedName>
</protein>
<dbReference type="AlphaFoldDB" id="A0A1K2EQ86"/>
<dbReference type="EMBL" id="FPJO01000021">
    <property type="protein sequence ID" value="SFY37737.1"/>
    <property type="molecule type" value="Genomic_DNA"/>
</dbReference>
<gene>
    <name evidence="2" type="ORF">SAMN02787144_1021110</name>
</gene>
<reference evidence="2 3" key="1">
    <citation type="submission" date="2016-11" db="EMBL/GenBank/DDBJ databases">
        <authorList>
            <person name="Jaros S."/>
            <person name="Januszkiewicz K."/>
            <person name="Wedrychowicz H."/>
        </authorList>
    </citation>
    <scope>NUCLEOTIDE SEQUENCE [LARGE SCALE GENOMIC DNA]</scope>
    <source>
        <strain evidence="2 3">OK807</strain>
    </source>
</reference>
<dbReference type="Proteomes" id="UP000181909">
    <property type="component" value="Unassembled WGS sequence"/>
</dbReference>
<proteinExistence type="predicted"/>
<name>A0A1K2EQ86_STRAR</name>
<evidence type="ECO:0000313" key="3">
    <source>
        <dbReference type="Proteomes" id="UP000181909"/>
    </source>
</evidence>